<sequence>MGDKSLLVKDLGERGLLERLQRYCPVDVVGDDGAILTTDPHKSLVVTTDVLVDGVHFSDRTTSPYDVGWRATAANLSDLAAMGATPLGITVGLSLPGDKEVDWVEEIYRGIDGCLNLYPTPLVGGDICRSTVTTIAITAFGEVSPQKALLRSSARPGDAILVTGLHGLSRGGLELLLHPNQENNLEPIEFQRLIKAHQRPLPRLDVLPYLTQIPDSIAIAGMDSSDGLADAVIQICENSNVGAIINLTNLKVFSGLIKLVGLEQAQEYLLYGGEDFELVLCLPQNHALLLVEKLGNDAKIIGKITDGKEIKIALQESPDLEKTLNINKGFRHF</sequence>
<dbReference type="GO" id="GO:0009030">
    <property type="term" value="F:thiamine-phosphate kinase activity"/>
    <property type="evidence" value="ECO:0007669"/>
    <property type="project" value="UniProtKB-UniRule"/>
</dbReference>
<feature type="binding site" evidence="1">
    <location>
        <position position="223"/>
    </location>
    <ligand>
        <name>Mg(2+)</name>
        <dbReference type="ChEBI" id="CHEBI:18420"/>
        <label>3</label>
    </ligand>
</feature>
<accession>A0A964FHM0</accession>
<feature type="binding site" evidence="1">
    <location>
        <position position="56"/>
    </location>
    <ligand>
        <name>substrate</name>
    </ligand>
</feature>
<keyword evidence="1" id="KW-0479">Metal-binding</keyword>
<feature type="binding site" evidence="1">
    <location>
        <begin position="125"/>
        <end position="126"/>
    </location>
    <ligand>
        <name>ATP</name>
        <dbReference type="ChEBI" id="CHEBI:30616"/>
    </ligand>
</feature>
<dbReference type="InterPro" id="IPR006283">
    <property type="entry name" value="ThiL-like"/>
</dbReference>
<comment type="function">
    <text evidence="1">Catalyzes the ATP-dependent phosphorylation of thiamine-monophosphate (TMP) to form thiamine-pyrophosphate (TPP), the active form of vitamin B1.</text>
</comment>
<dbReference type="Proteomes" id="UP000729733">
    <property type="component" value="Unassembled WGS sequence"/>
</dbReference>
<comment type="catalytic activity">
    <reaction evidence="1">
        <text>thiamine phosphate + ATP = thiamine diphosphate + ADP</text>
        <dbReference type="Rhea" id="RHEA:15913"/>
        <dbReference type="ChEBI" id="CHEBI:30616"/>
        <dbReference type="ChEBI" id="CHEBI:37575"/>
        <dbReference type="ChEBI" id="CHEBI:58937"/>
        <dbReference type="ChEBI" id="CHEBI:456216"/>
        <dbReference type="EC" id="2.7.4.16"/>
    </reaction>
</comment>
<keyword evidence="1 4" id="KW-0418">Kinase</keyword>
<dbReference type="AlphaFoldDB" id="A0A964FHM0"/>
<feature type="binding site" evidence="1">
    <location>
        <position position="47"/>
    </location>
    <ligand>
        <name>Mg(2+)</name>
        <dbReference type="ChEBI" id="CHEBI:18420"/>
        <label>4</label>
    </ligand>
</feature>
<keyword evidence="1" id="KW-0547">Nucleotide-binding</keyword>
<dbReference type="Gene3D" id="3.90.650.10">
    <property type="entry name" value="PurM-like C-terminal domain"/>
    <property type="match status" value="1"/>
</dbReference>
<protein>
    <recommendedName>
        <fullName evidence="1">Thiamine-monophosphate kinase</fullName>
        <shortName evidence="1">TMP kinase</shortName>
        <shortName evidence="1">Thiamine-phosphate kinase</shortName>
        <ecNumber evidence="1">2.7.4.16</ecNumber>
    </recommendedName>
</protein>
<comment type="miscellaneous">
    <text evidence="1">Reaction mechanism of ThiL seems to utilize a direct, inline transfer of the gamma-phosphate of ATP to TMP rather than a phosphorylated enzyme intermediate.</text>
</comment>
<dbReference type="InterPro" id="IPR036921">
    <property type="entry name" value="PurM-like_N_sf"/>
</dbReference>
<feature type="binding site" evidence="1">
    <location>
        <position position="226"/>
    </location>
    <ligand>
        <name>Mg(2+)</name>
        <dbReference type="ChEBI" id="CHEBI:18420"/>
        <label>5</label>
    </ligand>
</feature>
<evidence type="ECO:0000259" key="3">
    <source>
        <dbReference type="Pfam" id="PF02769"/>
    </source>
</evidence>
<reference evidence="4" key="1">
    <citation type="journal article" date="2021" name="Antonie Van Leeuwenhoek">
        <title>Draft genome and description of Waterburya agarophytonicola gen. nov. sp. nov. (Pleurocapsales, Cyanobacteria): a seaweed symbiont.</title>
        <authorList>
            <person name="Bonthond G."/>
            <person name="Shalygin S."/>
            <person name="Bayer T."/>
            <person name="Weinberger F."/>
        </authorList>
    </citation>
    <scope>NUCLEOTIDE SEQUENCE</scope>
    <source>
        <strain evidence="4">KI4</strain>
    </source>
</reference>
<dbReference type="Pfam" id="PF00586">
    <property type="entry name" value="AIRS"/>
    <property type="match status" value="1"/>
</dbReference>
<feature type="binding site" evidence="1">
    <location>
        <position position="225"/>
    </location>
    <ligand>
        <name>ATP</name>
        <dbReference type="ChEBI" id="CHEBI:30616"/>
    </ligand>
</feature>
<dbReference type="Gene3D" id="3.30.1330.10">
    <property type="entry name" value="PurM-like, N-terminal domain"/>
    <property type="match status" value="1"/>
</dbReference>
<dbReference type="InterPro" id="IPR010918">
    <property type="entry name" value="PurM-like_C_dom"/>
</dbReference>
<feature type="domain" description="PurM-like N-terminal" evidence="2">
    <location>
        <begin position="30"/>
        <end position="143"/>
    </location>
</feature>
<evidence type="ECO:0000259" key="2">
    <source>
        <dbReference type="Pfam" id="PF00586"/>
    </source>
</evidence>
<feature type="domain" description="PurM-like C-terminal" evidence="3">
    <location>
        <begin position="155"/>
        <end position="312"/>
    </location>
</feature>
<comment type="caution">
    <text evidence="4">The sequence shown here is derived from an EMBL/GenBank/DDBJ whole genome shotgun (WGS) entry which is preliminary data.</text>
</comment>
<gene>
    <name evidence="1" type="primary">thiL</name>
    <name evidence="4" type="ORF">I4641_11550</name>
</gene>
<dbReference type="EMBL" id="JADWDC010000025">
    <property type="protein sequence ID" value="MCC0177613.1"/>
    <property type="molecule type" value="Genomic_DNA"/>
</dbReference>
<feature type="binding site" evidence="1">
    <location>
        <position position="330"/>
    </location>
    <ligand>
        <name>substrate</name>
    </ligand>
</feature>
<dbReference type="InterPro" id="IPR036676">
    <property type="entry name" value="PurM-like_C_sf"/>
</dbReference>
<keyword evidence="1" id="KW-0460">Magnesium</keyword>
<name>A0A964FHM0_9CYAN</name>
<organism evidence="4 5">
    <name type="scientific">Waterburya agarophytonicola KI4</name>
    <dbReference type="NCBI Taxonomy" id="2874699"/>
    <lineage>
        <taxon>Bacteria</taxon>
        <taxon>Bacillati</taxon>
        <taxon>Cyanobacteriota</taxon>
        <taxon>Cyanophyceae</taxon>
        <taxon>Pleurocapsales</taxon>
        <taxon>Hyellaceae</taxon>
        <taxon>Waterburya</taxon>
        <taxon>Waterburya agarophytonicola</taxon>
    </lineage>
</organism>
<dbReference type="PIRSF" id="PIRSF005303">
    <property type="entry name" value="Thiam_monoph_kin"/>
    <property type="match status" value="1"/>
</dbReference>
<dbReference type="Pfam" id="PF02769">
    <property type="entry name" value="AIRS_C"/>
    <property type="match status" value="1"/>
</dbReference>
<dbReference type="SUPFAM" id="SSF56042">
    <property type="entry name" value="PurM C-terminal domain-like"/>
    <property type="match status" value="1"/>
</dbReference>
<evidence type="ECO:0000313" key="4">
    <source>
        <dbReference type="EMBL" id="MCC0177613.1"/>
    </source>
</evidence>
<dbReference type="GO" id="GO:0009228">
    <property type="term" value="P:thiamine biosynthetic process"/>
    <property type="evidence" value="ECO:0007669"/>
    <property type="project" value="UniProtKB-KW"/>
</dbReference>
<dbReference type="InterPro" id="IPR016188">
    <property type="entry name" value="PurM-like_N"/>
</dbReference>
<feature type="binding site" evidence="1">
    <location>
        <position position="78"/>
    </location>
    <ligand>
        <name>Mg(2+)</name>
        <dbReference type="ChEBI" id="CHEBI:18420"/>
        <label>4</label>
    </ligand>
</feature>
<evidence type="ECO:0000313" key="5">
    <source>
        <dbReference type="Proteomes" id="UP000729733"/>
    </source>
</evidence>
<feature type="binding site" evidence="1">
    <location>
        <position position="126"/>
    </location>
    <ligand>
        <name>Mg(2+)</name>
        <dbReference type="ChEBI" id="CHEBI:18420"/>
        <label>1</label>
    </ligand>
</feature>
<dbReference type="EC" id="2.7.4.16" evidence="1"/>
<comment type="similarity">
    <text evidence="1">Belongs to the thiamine-monophosphate kinase family.</text>
</comment>
<keyword evidence="1" id="KW-0067">ATP-binding</keyword>
<dbReference type="HAMAP" id="MF_02128">
    <property type="entry name" value="TMP_kinase"/>
    <property type="match status" value="1"/>
</dbReference>
<keyword evidence="1" id="KW-0784">Thiamine biosynthesis</keyword>
<feature type="binding site" evidence="1">
    <location>
        <position position="49"/>
    </location>
    <ligand>
        <name>Mg(2+)</name>
        <dbReference type="ChEBI" id="CHEBI:18420"/>
        <label>1</label>
    </ligand>
</feature>
<feature type="binding site" evidence="1">
    <location>
        <position position="151"/>
    </location>
    <ligand>
        <name>ATP</name>
        <dbReference type="ChEBI" id="CHEBI:30616"/>
    </ligand>
</feature>
<dbReference type="SUPFAM" id="SSF55326">
    <property type="entry name" value="PurM N-terminal domain-like"/>
    <property type="match status" value="1"/>
</dbReference>
<keyword evidence="1 4" id="KW-0808">Transferase</keyword>
<comment type="pathway">
    <text evidence="1">Cofactor biosynthesis; thiamine diphosphate biosynthesis; thiamine diphosphate from thiamine phosphate: step 1/1.</text>
</comment>
<dbReference type="GO" id="GO:0009229">
    <property type="term" value="P:thiamine diphosphate biosynthetic process"/>
    <property type="evidence" value="ECO:0007669"/>
    <property type="project" value="UniProtKB-UniRule"/>
</dbReference>
<dbReference type="NCBIfam" id="TIGR01379">
    <property type="entry name" value="thiL"/>
    <property type="match status" value="1"/>
</dbReference>
<feature type="binding site" evidence="1">
    <location>
        <position position="108"/>
    </location>
    <ligand>
        <name>ATP</name>
        <dbReference type="ChEBI" id="CHEBI:30616"/>
    </ligand>
</feature>
<feature type="binding site" evidence="1">
    <location>
        <position position="49"/>
    </location>
    <ligand>
        <name>Mg(2+)</name>
        <dbReference type="ChEBI" id="CHEBI:18420"/>
        <label>2</label>
    </ligand>
</feature>
<dbReference type="PANTHER" id="PTHR30270">
    <property type="entry name" value="THIAMINE-MONOPHOSPHATE KINASE"/>
    <property type="match status" value="1"/>
</dbReference>
<dbReference type="PANTHER" id="PTHR30270:SF0">
    <property type="entry name" value="THIAMINE-MONOPHOSPHATE KINASE"/>
    <property type="match status" value="1"/>
</dbReference>
<feature type="binding site" evidence="1">
    <location>
        <position position="78"/>
    </location>
    <ligand>
        <name>Mg(2+)</name>
        <dbReference type="ChEBI" id="CHEBI:18420"/>
        <label>3</label>
    </ligand>
</feature>
<feature type="binding site" evidence="1">
    <location>
        <position position="78"/>
    </location>
    <ligand>
        <name>Mg(2+)</name>
        <dbReference type="ChEBI" id="CHEBI:18420"/>
        <label>2</label>
    </ligand>
</feature>
<dbReference type="CDD" id="cd02194">
    <property type="entry name" value="ThiL"/>
    <property type="match status" value="1"/>
</dbReference>
<keyword evidence="5" id="KW-1185">Reference proteome</keyword>
<proteinExistence type="inferred from homology"/>
<evidence type="ECO:0000256" key="1">
    <source>
        <dbReference type="HAMAP-Rule" id="MF_02128"/>
    </source>
</evidence>
<feature type="binding site" evidence="1">
    <location>
        <position position="32"/>
    </location>
    <ligand>
        <name>Mg(2+)</name>
        <dbReference type="ChEBI" id="CHEBI:18420"/>
        <label>4</label>
    </ligand>
</feature>
<dbReference type="RefSeq" id="WP_229640678.1">
    <property type="nucleotide sequence ID" value="NZ_JADWDC010000025.1"/>
</dbReference>
<dbReference type="GO" id="GO:0005524">
    <property type="term" value="F:ATP binding"/>
    <property type="evidence" value="ECO:0007669"/>
    <property type="project" value="UniProtKB-UniRule"/>
</dbReference>
<feature type="binding site" evidence="1">
    <location>
        <position position="32"/>
    </location>
    <ligand>
        <name>Mg(2+)</name>
        <dbReference type="ChEBI" id="CHEBI:18420"/>
        <label>3</label>
    </ligand>
</feature>
<dbReference type="GO" id="GO:0000287">
    <property type="term" value="F:magnesium ion binding"/>
    <property type="evidence" value="ECO:0007669"/>
    <property type="project" value="UniProtKB-UniRule"/>
</dbReference>
<feature type="binding site" evidence="1">
    <location>
        <position position="274"/>
    </location>
    <ligand>
        <name>substrate</name>
    </ligand>
</feature>
<feature type="binding site" evidence="1">
    <location>
        <position position="48"/>
    </location>
    <ligand>
        <name>Mg(2+)</name>
        <dbReference type="ChEBI" id="CHEBI:18420"/>
        <label>1</label>
    </ligand>
</feature>